<feature type="region of interest" description="Disordered" evidence="1">
    <location>
        <begin position="186"/>
        <end position="343"/>
    </location>
</feature>
<evidence type="ECO:0000313" key="2">
    <source>
        <dbReference type="EMBL" id="GIQ80399.1"/>
    </source>
</evidence>
<feature type="compositionally biased region" description="Basic residues" evidence="1">
    <location>
        <begin position="246"/>
        <end position="255"/>
    </location>
</feature>
<gene>
    <name evidence="2" type="ORF">KIPB_001193</name>
</gene>
<proteinExistence type="predicted"/>
<dbReference type="AlphaFoldDB" id="A0A9K3GDZ5"/>
<name>A0A9K3GDZ5_9EUKA</name>
<feature type="compositionally biased region" description="Basic residues" evidence="1">
    <location>
        <begin position="218"/>
        <end position="230"/>
    </location>
</feature>
<feature type="compositionally biased region" description="Basic and acidic residues" evidence="1">
    <location>
        <begin position="256"/>
        <end position="281"/>
    </location>
</feature>
<evidence type="ECO:0000313" key="3">
    <source>
        <dbReference type="Proteomes" id="UP000265618"/>
    </source>
</evidence>
<feature type="region of interest" description="Disordered" evidence="1">
    <location>
        <begin position="1"/>
        <end position="25"/>
    </location>
</feature>
<feature type="compositionally biased region" description="Basic and acidic residues" evidence="1">
    <location>
        <begin position="1"/>
        <end position="12"/>
    </location>
</feature>
<organism evidence="2 3">
    <name type="scientific">Kipferlia bialata</name>
    <dbReference type="NCBI Taxonomy" id="797122"/>
    <lineage>
        <taxon>Eukaryota</taxon>
        <taxon>Metamonada</taxon>
        <taxon>Carpediemonas-like organisms</taxon>
        <taxon>Kipferlia</taxon>
    </lineage>
</organism>
<accession>A0A9K3GDZ5</accession>
<sequence length="343" mass="39326">MTEEFRDKHDNGEVGQASRKTGKRSLAWSEIAGKEEVEYYLGNAMYTNPAWYQQGQVVSRGKRGHRRLTEEELKPIRSVSMNEIQRAEAELRAKALTGGFASLRSSDGKDVALNEQPKPYQPPEDVREALGADLDNLRGLGFDADDVKPGGREVRRVGAIDFAKGETQFEGGEEFMLNGCIREGNTKGVKVASGGSSRASGRDRGSAAKVEGVDGGVSKRRHRHRRHRSSHRGEDRERERGSDRSSRHRERRSRHRDISPPTERDRRSRDTGIEGERERRSAPYPHSRSPRSPPRESGYRRDRSPDRRDRSPYRRDRSPDRRDRSPDRRDRSPDRRDSYRSRR</sequence>
<dbReference type="Proteomes" id="UP000265618">
    <property type="component" value="Unassembled WGS sequence"/>
</dbReference>
<feature type="compositionally biased region" description="Basic and acidic residues" evidence="1">
    <location>
        <begin position="293"/>
        <end position="343"/>
    </location>
</feature>
<evidence type="ECO:0000256" key="1">
    <source>
        <dbReference type="SAM" id="MobiDB-lite"/>
    </source>
</evidence>
<dbReference type="EMBL" id="BDIP01000161">
    <property type="protein sequence ID" value="GIQ80399.1"/>
    <property type="molecule type" value="Genomic_DNA"/>
</dbReference>
<protein>
    <submittedName>
        <fullName evidence="2">Uncharacterized protein</fullName>
    </submittedName>
</protein>
<reference evidence="2 3" key="1">
    <citation type="journal article" date="2018" name="PLoS ONE">
        <title>The draft genome of Kipferlia bialata reveals reductive genome evolution in fornicate parasites.</title>
        <authorList>
            <person name="Tanifuji G."/>
            <person name="Takabayashi S."/>
            <person name="Kume K."/>
            <person name="Takagi M."/>
            <person name="Nakayama T."/>
            <person name="Kamikawa R."/>
            <person name="Inagaki Y."/>
            <person name="Hashimoto T."/>
        </authorList>
    </citation>
    <scope>NUCLEOTIDE SEQUENCE [LARGE SCALE GENOMIC DNA]</scope>
    <source>
        <strain evidence="2">NY0173</strain>
    </source>
</reference>
<comment type="caution">
    <text evidence="2">The sequence shown here is derived from an EMBL/GenBank/DDBJ whole genome shotgun (WGS) entry which is preliminary data.</text>
</comment>
<keyword evidence="3" id="KW-1185">Reference proteome</keyword>
<feature type="compositionally biased region" description="Basic and acidic residues" evidence="1">
    <location>
        <begin position="231"/>
        <end position="245"/>
    </location>
</feature>